<comment type="similarity">
    <text evidence="1 2">Belongs to the cytochrome P450 family.</text>
</comment>
<organism evidence="3 4">
    <name type="scientific">Streptomyces fuscichromogenes</name>
    <dbReference type="NCBI Taxonomy" id="1324013"/>
    <lineage>
        <taxon>Bacteria</taxon>
        <taxon>Bacillati</taxon>
        <taxon>Actinomycetota</taxon>
        <taxon>Actinomycetes</taxon>
        <taxon>Kitasatosporales</taxon>
        <taxon>Streptomycetaceae</taxon>
        <taxon>Streptomyces</taxon>
    </lineage>
</organism>
<dbReference type="PRINTS" id="PR00385">
    <property type="entry name" value="P450"/>
</dbReference>
<dbReference type="PRINTS" id="PR00359">
    <property type="entry name" value="BP450"/>
</dbReference>
<keyword evidence="2" id="KW-0560">Oxidoreductase</keyword>
<dbReference type="InterPro" id="IPR036396">
    <property type="entry name" value="Cyt_P450_sf"/>
</dbReference>
<dbReference type="AlphaFoldDB" id="A0A918CX97"/>
<evidence type="ECO:0000313" key="3">
    <source>
        <dbReference type="EMBL" id="GGN43917.1"/>
    </source>
</evidence>
<dbReference type="InterPro" id="IPR001128">
    <property type="entry name" value="Cyt_P450"/>
</dbReference>
<dbReference type="PROSITE" id="PS00086">
    <property type="entry name" value="CYTOCHROME_P450"/>
    <property type="match status" value="1"/>
</dbReference>
<keyword evidence="4" id="KW-1185">Reference proteome</keyword>
<evidence type="ECO:0000256" key="1">
    <source>
        <dbReference type="ARBA" id="ARBA00010617"/>
    </source>
</evidence>
<reference evidence="3" key="2">
    <citation type="submission" date="2020-09" db="EMBL/GenBank/DDBJ databases">
        <authorList>
            <person name="Sun Q."/>
            <person name="Zhou Y."/>
        </authorList>
    </citation>
    <scope>NUCLEOTIDE SEQUENCE</scope>
    <source>
        <strain evidence="3">CGMCC 4.7110</strain>
    </source>
</reference>
<gene>
    <name evidence="3" type="ORF">GCM10011578_094460</name>
</gene>
<dbReference type="Gene3D" id="1.10.630.10">
    <property type="entry name" value="Cytochrome P450"/>
    <property type="match status" value="1"/>
</dbReference>
<dbReference type="Pfam" id="PF00067">
    <property type="entry name" value="p450"/>
    <property type="match status" value="2"/>
</dbReference>
<dbReference type="GO" id="GO:0004497">
    <property type="term" value="F:monooxygenase activity"/>
    <property type="evidence" value="ECO:0007669"/>
    <property type="project" value="UniProtKB-KW"/>
</dbReference>
<dbReference type="PANTHER" id="PTHR46696:SF6">
    <property type="entry name" value="P450, PUTATIVE (EUROFUNG)-RELATED"/>
    <property type="match status" value="1"/>
</dbReference>
<name>A0A918CX97_9ACTN</name>
<comment type="caution">
    <text evidence="3">The sequence shown here is derived from an EMBL/GenBank/DDBJ whole genome shotgun (WGS) entry which is preliminary data.</text>
</comment>
<accession>A0A918CX97</accession>
<dbReference type="InterPro" id="IPR002397">
    <property type="entry name" value="Cyt_P450_B"/>
</dbReference>
<evidence type="ECO:0000256" key="2">
    <source>
        <dbReference type="RuleBase" id="RU000461"/>
    </source>
</evidence>
<reference evidence="3" key="1">
    <citation type="journal article" date="2014" name="Int. J. Syst. Evol. Microbiol.">
        <title>Complete genome sequence of Corynebacterium casei LMG S-19264T (=DSM 44701T), isolated from a smear-ripened cheese.</title>
        <authorList>
            <consortium name="US DOE Joint Genome Institute (JGI-PGF)"/>
            <person name="Walter F."/>
            <person name="Albersmeier A."/>
            <person name="Kalinowski J."/>
            <person name="Ruckert C."/>
        </authorList>
    </citation>
    <scope>NUCLEOTIDE SEQUENCE</scope>
    <source>
        <strain evidence="3">CGMCC 4.7110</strain>
    </source>
</reference>
<keyword evidence="2" id="KW-0503">Monooxygenase</keyword>
<evidence type="ECO:0000313" key="4">
    <source>
        <dbReference type="Proteomes" id="UP000653411"/>
    </source>
</evidence>
<dbReference type="CDD" id="cd11035">
    <property type="entry name" value="P450cam-like"/>
    <property type="match status" value="1"/>
</dbReference>
<keyword evidence="2" id="KW-0479">Metal-binding</keyword>
<protein>
    <submittedName>
        <fullName evidence="3">Cytochrome P450</fullName>
    </submittedName>
</protein>
<dbReference type="PANTHER" id="PTHR46696">
    <property type="entry name" value="P450, PUTATIVE (EUROFUNG)-RELATED"/>
    <property type="match status" value="1"/>
</dbReference>
<dbReference type="InterPro" id="IPR017972">
    <property type="entry name" value="Cyt_P450_CS"/>
</dbReference>
<keyword evidence="2" id="KW-0349">Heme</keyword>
<dbReference type="SUPFAM" id="SSF48264">
    <property type="entry name" value="Cytochrome P450"/>
    <property type="match status" value="1"/>
</dbReference>
<dbReference type="GO" id="GO:0016705">
    <property type="term" value="F:oxidoreductase activity, acting on paired donors, with incorporation or reduction of molecular oxygen"/>
    <property type="evidence" value="ECO:0007669"/>
    <property type="project" value="InterPro"/>
</dbReference>
<dbReference type="GO" id="GO:0005506">
    <property type="term" value="F:iron ion binding"/>
    <property type="evidence" value="ECO:0007669"/>
    <property type="project" value="InterPro"/>
</dbReference>
<dbReference type="EMBL" id="BMML01000041">
    <property type="protein sequence ID" value="GGN43917.1"/>
    <property type="molecule type" value="Genomic_DNA"/>
</dbReference>
<sequence>MSMTLDEPDGTYDGLPAYYFDNRLGGPVLSHQERWDEMAGTHSGFRSTVARGFWVVTDGPAVQRALQDWRTFSNKSVTALDPDPKFLWIPEMLDPPVHSVWRRLLGRYFSPGTVAAMEPEVRRIAAEMIDEFKDRDGAEVLDGFARRFPTLVFMRLMGLPEEDLPTFLAWTRELLHLSHGEDPDGARRLSAMREVSAYFDEQIALRRRTARDDLLSHAMTWTIDGEPIDDRDMHAFCVLMFQAGFDTVPISIGWALYHFATHPRQRAEILADPSLIPTGVEEILRVYSFVVPARKATKDVEIGGCPVREGEMVMLPLAVTNRDPGRYENPGEVDLHRRATNHIAFGSGPHRCLGSHLARLELNVAIEEWHRRIPDHRLAPGQELWQHGNMYGIKSLRLEW</sequence>
<dbReference type="Proteomes" id="UP000653411">
    <property type="component" value="Unassembled WGS sequence"/>
</dbReference>
<keyword evidence="2" id="KW-0408">Iron</keyword>
<proteinExistence type="inferred from homology"/>
<dbReference type="GO" id="GO:0020037">
    <property type="term" value="F:heme binding"/>
    <property type="evidence" value="ECO:0007669"/>
    <property type="project" value="InterPro"/>
</dbReference>